<evidence type="ECO:0000313" key="11">
    <source>
        <dbReference type="EMBL" id="KXN65980.1"/>
    </source>
</evidence>
<dbReference type="GO" id="GO:0016192">
    <property type="term" value="P:vesicle-mediated transport"/>
    <property type="evidence" value="ECO:0007669"/>
    <property type="project" value="UniProtKB-KW"/>
</dbReference>
<evidence type="ECO:0000256" key="7">
    <source>
        <dbReference type="ARBA" id="ARBA00022927"/>
    </source>
</evidence>
<comment type="similarity">
    <text evidence="2">Belongs to the ERD2 family.</text>
</comment>
<dbReference type="Pfam" id="PF00810">
    <property type="entry name" value="ER_lumen_recept"/>
    <property type="match status" value="1"/>
</dbReference>
<evidence type="ECO:0000256" key="8">
    <source>
        <dbReference type="ARBA" id="ARBA00022989"/>
    </source>
</evidence>
<evidence type="ECO:0000256" key="10">
    <source>
        <dbReference type="ARBA" id="ARBA00023170"/>
    </source>
</evidence>
<dbReference type="GO" id="GO:0005789">
    <property type="term" value="C:endoplasmic reticulum membrane"/>
    <property type="evidence" value="ECO:0007669"/>
    <property type="project" value="UniProtKB-SubCell"/>
</dbReference>
<dbReference type="EMBL" id="KQ964787">
    <property type="protein sequence ID" value="KXN65980.1"/>
    <property type="molecule type" value="Genomic_DNA"/>
</dbReference>
<evidence type="ECO:0000256" key="6">
    <source>
        <dbReference type="ARBA" id="ARBA00022892"/>
    </source>
</evidence>
<dbReference type="GO" id="GO:0046923">
    <property type="term" value="F:ER retention sequence binding"/>
    <property type="evidence" value="ECO:0007669"/>
    <property type="project" value="InterPro"/>
</dbReference>
<dbReference type="GO" id="GO:0015031">
    <property type="term" value="P:protein transport"/>
    <property type="evidence" value="ECO:0007669"/>
    <property type="project" value="UniProtKB-KW"/>
</dbReference>
<evidence type="ECO:0000313" key="12">
    <source>
        <dbReference type="Proteomes" id="UP000070444"/>
    </source>
</evidence>
<dbReference type="AlphaFoldDB" id="A0A137NTA6"/>
<dbReference type="STRING" id="796925.A0A137NTA6"/>
<protein>
    <submittedName>
        <fullName evidence="11">ER lumen protein retaining receptor</fullName>
    </submittedName>
</protein>
<accession>A0A137NTA6</accession>
<feature type="non-terminal residue" evidence="11">
    <location>
        <position position="50"/>
    </location>
</feature>
<evidence type="ECO:0000256" key="3">
    <source>
        <dbReference type="ARBA" id="ARBA00022448"/>
    </source>
</evidence>
<organism evidence="11 12">
    <name type="scientific">Conidiobolus coronatus (strain ATCC 28846 / CBS 209.66 / NRRL 28638)</name>
    <name type="common">Delacroixia coronata</name>
    <dbReference type="NCBI Taxonomy" id="796925"/>
    <lineage>
        <taxon>Eukaryota</taxon>
        <taxon>Fungi</taxon>
        <taxon>Fungi incertae sedis</taxon>
        <taxon>Zoopagomycota</taxon>
        <taxon>Entomophthoromycotina</taxon>
        <taxon>Entomophthoromycetes</taxon>
        <taxon>Entomophthorales</taxon>
        <taxon>Ancylistaceae</taxon>
        <taxon>Conidiobolus</taxon>
    </lineage>
</organism>
<dbReference type="OrthoDB" id="7694678at2759"/>
<dbReference type="InterPro" id="IPR000133">
    <property type="entry name" value="ER_ret_rcpt"/>
</dbReference>
<dbReference type="Proteomes" id="UP000070444">
    <property type="component" value="Unassembled WGS sequence"/>
</dbReference>
<gene>
    <name evidence="11" type="ORF">CONCODRAFT_12297</name>
</gene>
<keyword evidence="9" id="KW-0472">Membrane</keyword>
<keyword evidence="5" id="KW-0256">Endoplasmic reticulum</keyword>
<evidence type="ECO:0000256" key="5">
    <source>
        <dbReference type="ARBA" id="ARBA00022824"/>
    </source>
</evidence>
<keyword evidence="12" id="KW-1185">Reference proteome</keyword>
<dbReference type="PROSITE" id="PS00951">
    <property type="entry name" value="ER_LUMEN_RECEPTOR_1"/>
    <property type="match status" value="1"/>
</dbReference>
<name>A0A137NTA6_CONC2</name>
<keyword evidence="6" id="KW-0931">ER-Golgi transport</keyword>
<dbReference type="PANTHER" id="PTHR10585">
    <property type="entry name" value="ER LUMEN PROTEIN RETAINING RECEPTOR"/>
    <property type="match status" value="1"/>
</dbReference>
<reference evidence="11 12" key="1">
    <citation type="journal article" date="2015" name="Genome Biol. Evol.">
        <title>Phylogenomic analyses indicate that early fungi evolved digesting cell walls of algal ancestors of land plants.</title>
        <authorList>
            <person name="Chang Y."/>
            <person name="Wang S."/>
            <person name="Sekimoto S."/>
            <person name="Aerts A.L."/>
            <person name="Choi C."/>
            <person name="Clum A."/>
            <person name="LaButti K.M."/>
            <person name="Lindquist E.A."/>
            <person name="Yee Ngan C."/>
            <person name="Ohm R.A."/>
            <person name="Salamov A.A."/>
            <person name="Grigoriev I.V."/>
            <person name="Spatafora J.W."/>
            <person name="Berbee M.L."/>
        </authorList>
    </citation>
    <scope>NUCLEOTIDE SEQUENCE [LARGE SCALE GENOMIC DNA]</scope>
    <source>
        <strain evidence="11 12">NRRL 28638</strain>
    </source>
</reference>
<dbReference type="PRINTS" id="PR00660">
    <property type="entry name" value="ERLUMENR"/>
</dbReference>
<evidence type="ECO:0000256" key="2">
    <source>
        <dbReference type="ARBA" id="ARBA00010120"/>
    </source>
</evidence>
<evidence type="ECO:0000256" key="1">
    <source>
        <dbReference type="ARBA" id="ARBA00004477"/>
    </source>
</evidence>
<sequence length="50" mass="5609">MNTFQLIGDITHLLSIVILLLQINVTKSCAGISLKSQVLYFIVFATRYAH</sequence>
<dbReference type="GO" id="GO:0006621">
    <property type="term" value="P:protein retention in ER lumen"/>
    <property type="evidence" value="ECO:0007669"/>
    <property type="project" value="InterPro"/>
</dbReference>
<comment type="subcellular location">
    <subcellularLocation>
        <location evidence="1">Endoplasmic reticulum membrane</location>
        <topology evidence="1">Multi-pass membrane protein</topology>
    </subcellularLocation>
</comment>
<proteinExistence type="inferred from homology"/>
<keyword evidence="10 11" id="KW-0675">Receptor</keyword>
<evidence type="ECO:0000256" key="9">
    <source>
        <dbReference type="ARBA" id="ARBA00023136"/>
    </source>
</evidence>
<keyword evidence="8" id="KW-1133">Transmembrane helix</keyword>
<evidence type="ECO:0000256" key="4">
    <source>
        <dbReference type="ARBA" id="ARBA00022692"/>
    </source>
</evidence>
<keyword evidence="7" id="KW-0653">Protein transport</keyword>
<keyword evidence="3" id="KW-0813">Transport</keyword>
<keyword evidence="4" id="KW-0812">Transmembrane</keyword>